<feature type="non-terminal residue" evidence="2">
    <location>
        <position position="124"/>
    </location>
</feature>
<dbReference type="EMBL" id="JANEYG010000005">
    <property type="protein sequence ID" value="KAJ8923016.1"/>
    <property type="molecule type" value="Genomic_DNA"/>
</dbReference>
<sequence>MVAMFCGAKLFRSLSFCDLDITYNFKLETTKLVLLLKYLCNEAVLTRAPDCDEVRLKPERNGEYRQFFCYKDAKTRKERSHQSIIILELVKSLRMRKEEFKAPRDAAKQSGWRQDRRTPFRNEY</sequence>
<reference evidence="2 3" key="1">
    <citation type="journal article" date="2023" name="Insect Mol. Biol.">
        <title>Genome sequencing provides insights into the evolution of gene families encoding plant cell wall-degrading enzymes in longhorned beetles.</title>
        <authorList>
            <person name="Shin N.R."/>
            <person name="Okamura Y."/>
            <person name="Kirsch R."/>
            <person name="Pauchet Y."/>
        </authorList>
    </citation>
    <scope>NUCLEOTIDE SEQUENCE [LARGE SCALE GENOMIC DNA]</scope>
    <source>
        <strain evidence="2">EAD_L_NR</strain>
    </source>
</reference>
<evidence type="ECO:0000256" key="1">
    <source>
        <dbReference type="SAM" id="MobiDB-lite"/>
    </source>
</evidence>
<organism evidence="2 3">
    <name type="scientific">Exocentrus adspersus</name>
    <dbReference type="NCBI Taxonomy" id="1586481"/>
    <lineage>
        <taxon>Eukaryota</taxon>
        <taxon>Metazoa</taxon>
        <taxon>Ecdysozoa</taxon>
        <taxon>Arthropoda</taxon>
        <taxon>Hexapoda</taxon>
        <taxon>Insecta</taxon>
        <taxon>Pterygota</taxon>
        <taxon>Neoptera</taxon>
        <taxon>Endopterygota</taxon>
        <taxon>Coleoptera</taxon>
        <taxon>Polyphaga</taxon>
        <taxon>Cucujiformia</taxon>
        <taxon>Chrysomeloidea</taxon>
        <taxon>Cerambycidae</taxon>
        <taxon>Lamiinae</taxon>
        <taxon>Acanthocinini</taxon>
        <taxon>Exocentrus</taxon>
    </lineage>
</organism>
<proteinExistence type="predicted"/>
<name>A0AAV8W9W5_9CUCU</name>
<accession>A0AAV8W9W5</accession>
<dbReference type="AlphaFoldDB" id="A0AAV8W9W5"/>
<feature type="region of interest" description="Disordered" evidence="1">
    <location>
        <begin position="101"/>
        <end position="124"/>
    </location>
</feature>
<gene>
    <name evidence="2" type="ORF">NQ315_001564</name>
</gene>
<evidence type="ECO:0000313" key="3">
    <source>
        <dbReference type="Proteomes" id="UP001159042"/>
    </source>
</evidence>
<evidence type="ECO:0000313" key="2">
    <source>
        <dbReference type="EMBL" id="KAJ8923016.1"/>
    </source>
</evidence>
<comment type="caution">
    <text evidence="2">The sequence shown here is derived from an EMBL/GenBank/DDBJ whole genome shotgun (WGS) entry which is preliminary data.</text>
</comment>
<dbReference type="Proteomes" id="UP001159042">
    <property type="component" value="Unassembled WGS sequence"/>
</dbReference>
<protein>
    <submittedName>
        <fullName evidence="2">Uncharacterized protein</fullName>
    </submittedName>
</protein>
<keyword evidence="3" id="KW-1185">Reference proteome</keyword>